<keyword evidence="5 8" id="KW-0378">Hydrolase</keyword>
<dbReference type="GO" id="GO:0035529">
    <property type="term" value="F:NADH pyrophosphatase activity"/>
    <property type="evidence" value="ECO:0007669"/>
    <property type="project" value="TreeGrafter"/>
</dbReference>
<dbReference type="GO" id="GO:0019677">
    <property type="term" value="P:NAD+ catabolic process"/>
    <property type="evidence" value="ECO:0007669"/>
    <property type="project" value="TreeGrafter"/>
</dbReference>
<dbReference type="PROSITE" id="PS00893">
    <property type="entry name" value="NUDIX_BOX"/>
    <property type="match status" value="1"/>
</dbReference>
<protein>
    <submittedName>
        <fullName evidence="10">NUDIX hydrolase</fullName>
    </submittedName>
</protein>
<comment type="catalytic activity">
    <reaction evidence="7">
        <text>a 5'-end NAD(+)-phospho-ribonucleoside in mRNA + H2O = a 5'-end phospho-adenosine-phospho-ribonucleoside in mRNA + beta-nicotinamide D-ribonucleotide + 2 H(+)</text>
        <dbReference type="Rhea" id="RHEA:60876"/>
        <dbReference type="Rhea" id="RHEA-COMP:15698"/>
        <dbReference type="Rhea" id="RHEA-COMP:15719"/>
        <dbReference type="ChEBI" id="CHEBI:14649"/>
        <dbReference type="ChEBI" id="CHEBI:15377"/>
        <dbReference type="ChEBI" id="CHEBI:15378"/>
        <dbReference type="ChEBI" id="CHEBI:144029"/>
        <dbReference type="ChEBI" id="CHEBI:144051"/>
    </reaction>
    <physiologicalReaction direction="left-to-right" evidence="7">
        <dbReference type="Rhea" id="RHEA:60877"/>
    </physiologicalReaction>
</comment>
<evidence type="ECO:0000256" key="6">
    <source>
        <dbReference type="ARBA" id="ARBA00022842"/>
    </source>
</evidence>
<dbReference type="Gene3D" id="3.90.79.10">
    <property type="entry name" value="Nucleoside Triphosphate Pyrophosphohydrolase"/>
    <property type="match status" value="1"/>
</dbReference>
<evidence type="ECO:0000256" key="1">
    <source>
        <dbReference type="ARBA" id="ARBA00001946"/>
    </source>
</evidence>
<evidence type="ECO:0000259" key="9">
    <source>
        <dbReference type="PROSITE" id="PS51462"/>
    </source>
</evidence>
<dbReference type="RefSeq" id="WP_150683260.1">
    <property type="nucleotide sequence ID" value="NZ_CABPSI010000001.1"/>
</dbReference>
<proteinExistence type="inferred from homology"/>
<dbReference type="InterPro" id="IPR050241">
    <property type="entry name" value="NAD-cap_RNA_hydrolase_NudC"/>
</dbReference>
<evidence type="ECO:0000256" key="7">
    <source>
        <dbReference type="ARBA" id="ARBA00023679"/>
    </source>
</evidence>
<evidence type="ECO:0000256" key="2">
    <source>
        <dbReference type="ARBA" id="ARBA00001947"/>
    </source>
</evidence>
<dbReference type="InterPro" id="IPR020084">
    <property type="entry name" value="NUDIX_hydrolase_CS"/>
</dbReference>
<accession>A0A5E4T7V5</accession>
<reference evidence="10 11" key="1">
    <citation type="submission" date="2019-08" db="EMBL/GenBank/DDBJ databases">
        <authorList>
            <person name="Peeters C."/>
        </authorList>
    </citation>
    <scope>NUCLEOTIDE SEQUENCE [LARGE SCALE GENOMIC DNA]</scope>
    <source>
        <strain evidence="10 11">LMG 31115</strain>
    </source>
</reference>
<evidence type="ECO:0000256" key="3">
    <source>
        <dbReference type="ARBA" id="ARBA00009595"/>
    </source>
</evidence>
<evidence type="ECO:0000313" key="10">
    <source>
        <dbReference type="EMBL" id="VVD83043.1"/>
    </source>
</evidence>
<comment type="cofactor">
    <cofactor evidence="1">
        <name>Mg(2+)</name>
        <dbReference type="ChEBI" id="CHEBI:18420"/>
    </cofactor>
</comment>
<dbReference type="PANTHER" id="PTHR42904">
    <property type="entry name" value="NUDIX HYDROLASE, NUDC SUBFAMILY"/>
    <property type="match status" value="1"/>
</dbReference>
<feature type="domain" description="Nudix hydrolase" evidence="9">
    <location>
        <begin position="1"/>
        <end position="123"/>
    </location>
</feature>
<dbReference type="InterPro" id="IPR015797">
    <property type="entry name" value="NUDIX_hydrolase-like_dom_sf"/>
</dbReference>
<dbReference type="AlphaFoldDB" id="A0A5E4T7V5"/>
<comment type="similarity">
    <text evidence="3">Belongs to the Nudix hydrolase family. NudC subfamily.</text>
</comment>
<evidence type="ECO:0000256" key="4">
    <source>
        <dbReference type="ARBA" id="ARBA00022723"/>
    </source>
</evidence>
<keyword evidence="4" id="KW-0479">Metal-binding</keyword>
<dbReference type="EMBL" id="CABPSI010000001">
    <property type="protein sequence ID" value="VVD83043.1"/>
    <property type="molecule type" value="Genomic_DNA"/>
</dbReference>
<dbReference type="GO" id="GO:0046872">
    <property type="term" value="F:metal ion binding"/>
    <property type="evidence" value="ECO:0007669"/>
    <property type="project" value="UniProtKB-KW"/>
</dbReference>
<sequence>MIVSAKAIIRRNDTVLFARNPRNEWELPGGQPEPGESLEDAVRREVLEECGWQIAQVTYHGSASFEVIPGRHVMLVFYVCERDAGDLTPLVTSDERTMFGWIDVDGPRPDDLPQCYWDAVTRA</sequence>
<evidence type="ECO:0000256" key="5">
    <source>
        <dbReference type="ARBA" id="ARBA00022801"/>
    </source>
</evidence>
<evidence type="ECO:0000256" key="8">
    <source>
        <dbReference type="RuleBase" id="RU003476"/>
    </source>
</evidence>
<dbReference type="PRINTS" id="PR00502">
    <property type="entry name" value="NUDIXFAMILY"/>
</dbReference>
<dbReference type="Pfam" id="PF00293">
    <property type="entry name" value="NUDIX"/>
    <property type="match status" value="1"/>
</dbReference>
<organism evidence="10 11">
    <name type="scientific">Pandoraea iniqua</name>
    <dbReference type="NCBI Taxonomy" id="2508288"/>
    <lineage>
        <taxon>Bacteria</taxon>
        <taxon>Pseudomonadati</taxon>
        <taxon>Pseudomonadota</taxon>
        <taxon>Betaproteobacteria</taxon>
        <taxon>Burkholderiales</taxon>
        <taxon>Burkholderiaceae</taxon>
        <taxon>Pandoraea</taxon>
    </lineage>
</organism>
<evidence type="ECO:0000313" key="11">
    <source>
        <dbReference type="Proteomes" id="UP000333828"/>
    </source>
</evidence>
<dbReference type="GO" id="GO:0006742">
    <property type="term" value="P:NADP+ catabolic process"/>
    <property type="evidence" value="ECO:0007669"/>
    <property type="project" value="TreeGrafter"/>
</dbReference>
<dbReference type="GO" id="GO:0005829">
    <property type="term" value="C:cytosol"/>
    <property type="evidence" value="ECO:0007669"/>
    <property type="project" value="TreeGrafter"/>
</dbReference>
<gene>
    <name evidence="10" type="ORF">PIN31115_01213</name>
</gene>
<keyword evidence="6" id="KW-0460">Magnesium</keyword>
<dbReference type="InterPro" id="IPR020476">
    <property type="entry name" value="Nudix_hydrolase"/>
</dbReference>
<dbReference type="Proteomes" id="UP000333828">
    <property type="component" value="Unassembled WGS sequence"/>
</dbReference>
<comment type="cofactor">
    <cofactor evidence="2">
        <name>Zn(2+)</name>
        <dbReference type="ChEBI" id="CHEBI:29105"/>
    </cofactor>
</comment>
<dbReference type="PROSITE" id="PS51462">
    <property type="entry name" value="NUDIX"/>
    <property type="match status" value="1"/>
</dbReference>
<keyword evidence="11" id="KW-1185">Reference proteome</keyword>
<dbReference type="SUPFAM" id="SSF55811">
    <property type="entry name" value="Nudix"/>
    <property type="match status" value="1"/>
</dbReference>
<name>A0A5E4T7V5_9BURK</name>
<dbReference type="PANTHER" id="PTHR42904:SF6">
    <property type="entry name" value="NAD-CAPPED RNA HYDROLASE NUDT12"/>
    <property type="match status" value="1"/>
</dbReference>
<dbReference type="InterPro" id="IPR000086">
    <property type="entry name" value="NUDIX_hydrolase_dom"/>
</dbReference>